<keyword evidence="5" id="KW-0325">Glycoprotein</keyword>
<evidence type="ECO:0000256" key="3">
    <source>
        <dbReference type="ARBA" id="ARBA00022525"/>
    </source>
</evidence>
<keyword evidence="9" id="KW-1185">Reference proteome</keyword>
<evidence type="ECO:0000256" key="6">
    <source>
        <dbReference type="SAM" id="SignalP"/>
    </source>
</evidence>
<keyword evidence="4 6" id="KW-0732">Signal</keyword>
<dbReference type="GO" id="GO:0005576">
    <property type="term" value="C:extracellular region"/>
    <property type="evidence" value="ECO:0007669"/>
    <property type="project" value="UniProtKB-SubCell"/>
</dbReference>
<evidence type="ECO:0000313" key="9">
    <source>
        <dbReference type="Proteomes" id="UP000231279"/>
    </source>
</evidence>
<dbReference type="InterPro" id="IPR006946">
    <property type="entry name" value="DGR2-like_dom"/>
</dbReference>
<dbReference type="Pfam" id="PF04862">
    <property type="entry name" value="DUF642"/>
    <property type="match status" value="1"/>
</dbReference>
<evidence type="ECO:0000256" key="4">
    <source>
        <dbReference type="ARBA" id="ARBA00022729"/>
    </source>
</evidence>
<organism evidence="8 9">
    <name type="scientific">Handroanthus impetiginosus</name>
    <dbReference type="NCBI Taxonomy" id="429701"/>
    <lineage>
        <taxon>Eukaryota</taxon>
        <taxon>Viridiplantae</taxon>
        <taxon>Streptophyta</taxon>
        <taxon>Embryophyta</taxon>
        <taxon>Tracheophyta</taxon>
        <taxon>Spermatophyta</taxon>
        <taxon>Magnoliopsida</taxon>
        <taxon>eudicotyledons</taxon>
        <taxon>Gunneridae</taxon>
        <taxon>Pentapetalae</taxon>
        <taxon>asterids</taxon>
        <taxon>lamiids</taxon>
        <taxon>Lamiales</taxon>
        <taxon>Bignoniaceae</taxon>
        <taxon>Crescentiina</taxon>
        <taxon>Tabebuia alliance</taxon>
        <taxon>Handroanthus</taxon>
    </lineage>
</organism>
<dbReference type="STRING" id="429701.A0A2G9HPF1"/>
<feature type="chain" id="PRO_5013546856" description="DUF642 domain-containing protein" evidence="6">
    <location>
        <begin position="19"/>
        <end position="221"/>
    </location>
</feature>
<evidence type="ECO:0000256" key="1">
    <source>
        <dbReference type="ARBA" id="ARBA00004196"/>
    </source>
</evidence>
<feature type="domain" description="DUF642" evidence="7">
    <location>
        <begin position="20"/>
        <end position="180"/>
    </location>
</feature>
<evidence type="ECO:0000256" key="2">
    <source>
        <dbReference type="ARBA" id="ARBA00004613"/>
    </source>
</evidence>
<accession>A0A2G9HPF1</accession>
<gene>
    <name evidence="8" type="ORF">CDL12_07903</name>
</gene>
<sequence>MKLMTIFISCILVGAASADILQNPDFEVPPSNWRANSTTPFIPLDENSTIPGWTFEGTVEYVTAGAELSLPSNGHAILLGQDSKINQTFAANGEQMQYLLSFTLARVVQNCTSNGSLVVSAPDSSAQFSSKLRYGKELWEVYGHQLGSWGDGESVNLVIQSQGIDADPNTTCWPVIDKLSLITTGSLSQDNDNLLPKGGFELGPAFPDFSNDGVLLDSEPS</sequence>
<dbReference type="Proteomes" id="UP000231279">
    <property type="component" value="Unassembled WGS sequence"/>
</dbReference>
<evidence type="ECO:0000256" key="5">
    <source>
        <dbReference type="ARBA" id="ARBA00023180"/>
    </source>
</evidence>
<dbReference type="OrthoDB" id="1895088at2759"/>
<name>A0A2G9HPF1_9LAMI</name>
<protein>
    <recommendedName>
        <fullName evidence="7">DUF642 domain-containing protein</fullName>
    </recommendedName>
</protein>
<reference evidence="9" key="1">
    <citation type="journal article" date="2018" name="Gigascience">
        <title>Genome assembly of the Pink Ipe (Handroanthus impetiginosus, Bignoniaceae), a highly valued, ecologically keystone Neotropical timber forest tree.</title>
        <authorList>
            <person name="Silva-Junior O.B."/>
            <person name="Grattapaglia D."/>
            <person name="Novaes E."/>
            <person name="Collevatti R.G."/>
        </authorList>
    </citation>
    <scope>NUCLEOTIDE SEQUENCE [LARGE SCALE GENOMIC DNA]</scope>
    <source>
        <strain evidence="9">cv. UFG-1</strain>
    </source>
</reference>
<evidence type="ECO:0000313" key="8">
    <source>
        <dbReference type="EMBL" id="PIN19399.1"/>
    </source>
</evidence>
<feature type="signal peptide" evidence="6">
    <location>
        <begin position="1"/>
        <end position="18"/>
    </location>
</feature>
<dbReference type="PANTHER" id="PTHR31265">
    <property type="entry name" value="OS02G0527500 PROTEIN-RELATED"/>
    <property type="match status" value="1"/>
</dbReference>
<dbReference type="PANTHER" id="PTHR31265:SF28">
    <property type="entry name" value="EMB|CAB87702.1"/>
    <property type="match status" value="1"/>
</dbReference>
<proteinExistence type="predicted"/>
<dbReference type="InterPro" id="IPR052437">
    <property type="entry name" value="Pectin_Meth_Modulator"/>
</dbReference>
<comment type="subcellular location">
    <subcellularLocation>
        <location evidence="1">Cell envelope</location>
    </subcellularLocation>
    <subcellularLocation>
        <location evidence="2">Secreted</location>
    </subcellularLocation>
</comment>
<dbReference type="AlphaFoldDB" id="A0A2G9HPF1"/>
<evidence type="ECO:0000259" key="7">
    <source>
        <dbReference type="Pfam" id="PF04862"/>
    </source>
</evidence>
<dbReference type="EMBL" id="NKXS01001283">
    <property type="protein sequence ID" value="PIN19399.1"/>
    <property type="molecule type" value="Genomic_DNA"/>
</dbReference>
<keyword evidence="3" id="KW-0964">Secreted</keyword>
<comment type="caution">
    <text evidence="8">The sequence shown here is derived from an EMBL/GenBank/DDBJ whole genome shotgun (WGS) entry which is preliminary data.</text>
</comment>